<organism evidence="1 2">
    <name type="scientific">Candidatus Wallbacteria bacterium HGW-Wallbacteria-1</name>
    <dbReference type="NCBI Taxonomy" id="2013854"/>
    <lineage>
        <taxon>Bacteria</taxon>
        <taxon>Candidatus Walliibacteriota</taxon>
    </lineage>
</organism>
<name>A0A2N1PNS5_9BACT</name>
<accession>A0A2N1PNS5</accession>
<evidence type="ECO:0000313" key="1">
    <source>
        <dbReference type="EMBL" id="PKK89974.1"/>
    </source>
</evidence>
<reference evidence="1 2" key="1">
    <citation type="journal article" date="2017" name="ISME J.">
        <title>Potential for microbial H2 and metal transformations associated with novel bacteria and archaea in deep terrestrial subsurface sediments.</title>
        <authorList>
            <person name="Hernsdorf A.W."/>
            <person name="Amano Y."/>
            <person name="Miyakawa K."/>
            <person name="Ise K."/>
            <person name="Suzuki Y."/>
            <person name="Anantharaman K."/>
            <person name="Probst A."/>
            <person name="Burstein D."/>
            <person name="Thomas B.C."/>
            <person name="Banfield J.F."/>
        </authorList>
    </citation>
    <scope>NUCLEOTIDE SEQUENCE [LARGE SCALE GENOMIC DNA]</scope>
    <source>
        <strain evidence="1">HGW-Wallbacteria-1</strain>
    </source>
</reference>
<sequence>MSDRRTSRGAFPGFANGRSFCQTFMDASDDETAWALAMPQNGDRRSAGKNAEKKRRKIKLSIRLL</sequence>
<proteinExistence type="predicted"/>
<comment type="caution">
    <text evidence="1">The sequence shown here is derived from an EMBL/GenBank/DDBJ whole genome shotgun (WGS) entry which is preliminary data.</text>
</comment>
<dbReference type="Proteomes" id="UP000233256">
    <property type="component" value="Unassembled WGS sequence"/>
</dbReference>
<dbReference type="EMBL" id="PGXC01000009">
    <property type="protein sequence ID" value="PKK89974.1"/>
    <property type="molecule type" value="Genomic_DNA"/>
</dbReference>
<evidence type="ECO:0000313" key="2">
    <source>
        <dbReference type="Proteomes" id="UP000233256"/>
    </source>
</evidence>
<protein>
    <submittedName>
        <fullName evidence="1">Uncharacterized protein</fullName>
    </submittedName>
</protein>
<dbReference type="AlphaFoldDB" id="A0A2N1PNS5"/>
<gene>
    <name evidence="1" type="ORF">CVV64_11630</name>
</gene>